<dbReference type="NCBIfam" id="TIGR03862">
    <property type="entry name" value="flavo_PP4765"/>
    <property type="match status" value="1"/>
</dbReference>
<evidence type="ECO:0000313" key="6">
    <source>
        <dbReference type="EMBL" id="CUS55913.1"/>
    </source>
</evidence>
<evidence type="ECO:0000259" key="5">
    <source>
        <dbReference type="Pfam" id="PF22780"/>
    </source>
</evidence>
<dbReference type="NCBIfam" id="TIGR00275">
    <property type="entry name" value="aminoacetone oxidase family FAD-binding enzyme"/>
    <property type="match status" value="1"/>
</dbReference>
<feature type="domain" description="RsdA/BaiN/AoA(So)-like insert" evidence="5">
    <location>
        <begin position="194"/>
        <end position="345"/>
    </location>
</feature>
<dbReference type="InterPro" id="IPR023166">
    <property type="entry name" value="BaiN-like_dom_sf"/>
</dbReference>
<evidence type="ECO:0000256" key="2">
    <source>
        <dbReference type="ARBA" id="ARBA00022630"/>
    </source>
</evidence>
<name>A0A160TXV6_9ZZZZ</name>
<dbReference type="SUPFAM" id="SSF160996">
    <property type="entry name" value="HI0933 insert domain-like"/>
    <property type="match status" value="1"/>
</dbReference>
<dbReference type="PANTHER" id="PTHR42887">
    <property type="entry name" value="OS12G0638800 PROTEIN"/>
    <property type="match status" value="1"/>
</dbReference>
<feature type="domain" description="RsdA/BaiN/AoA(So)-like Rossmann fold-like" evidence="4">
    <location>
        <begin position="7"/>
        <end position="396"/>
    </location>
</feature>
<evidence type="ECO:0000256" key="1">
    <source>
        <dbReference type="ARBA" id="ARBA00001974"/>
    </source>
</evidence>
<dbReference type="InterPro" id="IPR057661">
    <property type="entry name" value="RsdA/BaiN/AoA(So)_Rossmann"/>
</dbReference>
<accession>A0A160TXV6</accession>
<dbReference type="PANTHER" id="PTHR42887:SF1">
    <property type="entry name" value="BLR3961 PROTEIN"/>
    <property type="match status" value="1"/>
</dbReference>
<evidence type="ECO:0000259" key="4">
    <source>
        <dbReference type="Pfam" id="PF03486"/>
    </source>
</evidence>
<sequence>MTEHSPNVAIIGAGPAGLMAAEILSDAGYAVSLYEAMPSPARKFLMAGKSGLNITNMREGEAFTSRFPSVAPMLKTALGEFGPAAIAEWMRALGVEATIGPTGRVFPVQMKASPLLRAWLARLQSHGVQLHTRHRWAGWSDDFDMIFDTPEGPISVQSDTQIFALGGGSWKRLGSDGSWPSVFAERGIHTEPFRPSNCGFIVDWSDRVRTEFVGTPVKNVAVRFGDQTSREEFVVTDRGVESGAIFTLSLAVRDRVENNGKATLEIDLAPDLSEEALVSRLKQDRGKQSLSNHLRKAANLKGVKRALLLEFGGLDVSNEPERLARLIKCLPIPLAKPFPLDEAISTAGGVSFDVLDDQFMVKEQPGMFCAGEMLDWDAPTGGYLLTACMATGRAAGLGAVRWLRSQV</sequence>
<dbReference type="InterPro" id="IPR055178">
    <property type="entry name" value="RsdA/BaiN/AoA(So)-like_dom"/>
</dbReference>
<dbReference type="Pfam" id="PF22780">
    <property type="entry name" value="HI0933_like_1st"/>
    <property type="match status" value="1"/>
</dbReference>
<keyword evidence="3" id="KW-0274">FAD</keyword>
<dbReference type="EMBL" id="CZQD01000014">
    <property type="protein sequence ID" value="CUS55913.1"/>
    <property type="molecule type" value="Genomic_DNA"/>
</dbReference>
<dbReference type="InterPro" id="IPR004792">
    <property type="entry name" value="BaiN-like"/>
</dbReference>
<protein>
    <submittedName>
        <fullName evidence="6">NAD(FAD)-utilizing dehydrogenases</fullName>
    </submittedName>
</protein>
<dbReference type="AlphaFoldDB" id="A0A160TXV6"/>
<dbReference type="InterPro" id="IPR022460">
    <property type="entry name" value="Flavoprotein_PP4765"/>
</dbReference>
<gene>
    <name evidence="6" type="ORF">MGWOODY_Hyp1154</name>
</gene>
<reference evidence="6" key="1">
    <citation type="submission" date="2015-10" db="EMBL/GenBank/DDBJ databases">
        <authorList>
            <person name="Gilbert D.G."/>
        </authorList>
    </citation>
    <scope>NUCLEOTIDE SEQUENCE</scope>
</reference>
<proteinExistence type="predicted"/>
<dbReference type="Gene3D" id="3.50.50.60">
    <property type="entry name" value="FAD/NAD(P)-binding domain"/>
    <property type="match status" value="1"/>
</dbReference>
<comment type="cofactor">
    <cofactor evidence="1">
        <name>FAD</name>
        <dbReference type="ChEBI" id="CHEBI:57692"/>
    </cofactor>
</comment>
<evidence type="ECO:0000256" key="3">
    <source>
        <dbReference type="ARBA" id="ARBA00022827"/>
    </source>
</evidence>
<dbReference type="SUPFAM" id="SSF51905">
    <property type="entry name" value="FAD/NAD(P)-binding domain"/>
    <property type="match status" value="1"/>
</dbReference>
<dbReference type="Pfam" id="PF03486">
    <property type="entry name" value="HI0933_like"/>
    <property type="match status" value="1"/>
</dbReference>
<organism evidence="6">
    <name type="scientific">hydrothermal vent metagenome</name>
    <dbReference type="NCBI Taxonomy" id="652676"/>
    <lineage>
        <taxon>unclassified sequences</taxon>
        <taxon>metagenomes</taxon>
        <taxon>ecological metagenomes</taxon>
    </lineage>
</organism>
<dbReference type="Gene3D" id="2.40.30.10">
    <property type="entry name" value="Translation factors"/>
    <property type="match status" value="1"/>
</dbReference>
<dbReference type="Gene3D" id="1.10.8.260">
    <property type="entry name" value="HI0933 insert domain-like"/>
    <property type="match status" value="1"/>
</dbReference>
<dbReference type="InterPro" id="IPR036188">
    <property type="entry name" value="FAD/NAD-bd_sf"/>
</dbReference>
<keyword evidence="2" id="KW-0285">Flavoprotein</keyword>